<proteinExistence type="predicted"/>
<protein>
    <submittedName>
        <fullName evidence="1">Uncharacterized protein</fullName>
    </submittedName>
</protein>
<keyword evidence="3" id="KW-1185">Reference proteome</keyword>
<dbReference type="Proteomes" id="UP001304125">
    <property type="component" value="Chromosome"/>
</dbReference>
<dbReference type="RefSeq" id="WP_313498887.1">
    <property type="nucleotide sequence ID" value="NZ_CP134879.1"/>
</dbReference>
<evidence type="ECO:0000313" key="1">
    <source>
        <dbReference type="EMBL" id="WNM24723.1"/>
    </source>
</evidence>
<reference evidence="1 3" key="1">
    <citation type="submission" date="2023-09" db="EMBL/GenBank/DDBJ databases">
        <title>Demequina sp. a novel bacteria isolated from Capsicum annuum.</title>
        <authorList>
            <person name="Humaira Z."/>
            <person name="Lee J."/>
            <person name="Cho D."/>
        </authorList>
    </citation>
    <scope>NUCLEOTIDE SEQUENCE [LARGE SCALE GENOMIC DNA]</scope>
    <source>
        <strain evidence="1 3">OYTSA14</strain>
        <strain evidence="2">PMTSA13</strain>
    </source>
</reference>
<accession>A0AA96FDL1</accession>
<sequence length="153" mass="16215">MSEAAEATLHVRERALTAPALDYGAPEGAEAWLAGIDIAFPDVVVTLICGWDGTTSLLMSTGGGIVGAGSHDEVSHAAHAFLFEAGAWVDELLPLPDLSFPELGRVRFFVRRGDRCVVGEAGDLELAEGRHDLAGLYSLAQAVVTQVRRTTRS</sequence>
<accession>A0AA96F6G0</accession>
<dbReference type="Proteomes" id="UP001303408">
    <property type="component" value="Chromosome"/>
</dbReference>
<dbReference type="EMBL" id="CP134880">
    <property type="protein sequence ID" value="WNM27632.1"/>
    <property type="molecule type" value="Genomic_DNA"/>
</dbReference>
<dbReference type="EMBL" id="CP134879">
    <property type="protein sequence ID" value="WNM24723.1"/>
    <property type="molecule type" value="Genomic_DNA"/>
</dbReference>
<dbReference type="AlphaFoldDB" id="A0AA96F6G0"/>
<evidence type="ECO:0000313" key="3">
    <source>
        <dbReference type="Proteomes" id="UP001304125"/>
    </source>
</evidence>
<dbReference type="KEGG" id="dcp:RN607_01100"/>
<organism evidence="1 3">
    <name type="scientific">Demequina capsici</name>
    <dbReference type="NCBI Taxonomy" id="3075620"/>
    <lineage>
        <taxon>Bacteria</taxon>
        <taxon>Bacillati</taxon>
        <taxon>Actinomycetota</taxon>
        <taxon>Actinomycetes</taxon>
        <taxon>Micrococcales</taxon>
        <taxon>Demequinaceae</taxon>
        <taxon>Demequina</taxon>
    </lineage>
</organism>
<gene>
    <name evidence="1" type="ORF">RN606_00815</name>
    <name evidence="2" type="ORF">RN607_01100</name>
</gene>
<name>A0AA96F6G0_9MICO</name>
<evidence type="ECO:0000313" key="2">
    <source>
        <dbReference type="EMBL" id="WNM27632.1"/>
    </source>
</evidence>